<keyword evidence="3" id="KW-1185">Reference proteome</keyword>
<dbReference type="InterPro" id="IPR002225">
    <property type="entry name" value="3Beta_OHSteriod_DH/Estase"/>
</dbReference>
<keyword evidence="1" id="KW-0472">Membrane</keyword>
<evidence type="ECO:0000313" key="4">
    <source>
        <dbReference type="WBParaSite" id="PSU_v2.g20502.t1"/>
    </source>
</evidence>
<comment type="similarity">
    <text evidence="1">Belongs to the 3-beta-HSD family.</text>
</comment>
<accession>A0A914YNG1</accession>
<name>A0A914YNG1_9BILA</name>
<dbReference type="AlphaFoldDB" id="A0A914YNG1"/>
<dbReference type="InterPro" id="IPR036291">
    <property type="entry name" value="NAD(P)-bd_dom_sf"/>
</dbReference>
<keyword evidence="1" id="KW-1133">Transmembrane helix</keyword>
<evidence type="ECO:0000313" key="3">
    <source>
        <dbReference type="Proteomes" id="UP000887577"/>
    </source>
</evidence>
<dbReference type="GO" id="GO:0006694">
    <property type="term" value="P:steroid biosynthetic process"/>
    <property type="evidence" value="ECO:0007669"/>
    <property type="project" value="InterPro"/>
</dbReference>
<dbReference type="SUPFAM" id="SSF51735">
    <property type="entry name" value="NAD(P)-binding Rossmann-fold domains"/>
    <property type="match status" value="1"/>
</dbReference>
<reference evidence="4" key="1">
    <citation type="submission" date="2022-11" db="UniProtKB">
        <authorList>
            <consortium name="WormBaseParasite"/>
        </authorList>
    </citation>
    <scope>IDENTIFICATION</scope>
</reference>
<dbReference type="Gene3D" id="3.40.50.720">
    <property type="entry name" value="NAD(P)-binding Rossmann-like Domain"/>
    <property type="match status" value="1"/>
</dbReference>
<protein>
    <submittedName>
        <fullName evidence="4">3-beta hydroxysteroid dehydrogenase/isomerase domain-containing protein</fullName>
    </submittedName>
</protein>
<dbReference type="WBParaSite" id="PSU_v2.g20502.t1">
    <property type="protein sequence ID" value="PSU_v2.g20502.t1"/>
    <property type="gene ID" value="PSU_v2.g20502"/>
</dbReference>
<proteinExistence type="inferred from homology"/>
<feature type="domain" description="3-beta hydroxysteroid dehydrogenase/isomerase" evidence="2">
    <location>
        <begin position="6"/>
        <end position="249"/>
    </location>
</feature>
<keyword evidence="1" id="KW-0812">Transmembrane</keyword>
<evidence type="ECO:0000256" key="1">
    <source>
        <dbReference type="RuleBase" id="RU004475"/>
    </source>
</evidence>
<evidence type="ECO:0000259" key="2">
    <source>
        <dbReference type="Pfam" id="PF01073"/>
    </source>
</evidence>
<organism evidence="3 4">
    <name type="scientific">Panagrolaimus superbus</name>
    <dbReference type="NCBI Taxonomy" id="310955"/>
    <lineage>
        <taxon>Eukaryota</taxon>
        <taxon>Metazoa</taxon>
        <taxon>Ecdysozoa</taxon>
        <taxon>Nematoda</taxon>
        <taxon>Chromadorea</taxon>
        <taxon>Rhabditida</taxon>
        <taxon>Tylenchina</taxon>
        <taxon>Panagrolaimomorpha</taxon>
        <taxon>Panagrolaimoidea</taxon>
        <taxon>Panagrolaimidae</taxon>
        <taxon>Panagrolaimus</taxon>
    </lineage>
</organism>
<keyword evidence="1" id="KW-0560">Oxidoreductase</keyword>
<dbReference type="Proteomes" id="UP000887577">
    <property type="component" value="Unplaced"/>
</dbReference>
<feature type="transmembrane region" description="Helical" evidence="1">
    <location>
        <begin position="272"/>
        <end position="291"/>
    </location>
</feature>
<dbReference type="Pfam" id="PF01073">
    <property type="entry name" value="3Beta_HSD"/>
    <property type="match status" value="1"/>
</dbReference>
<dbReference type="PANTHER" id="PTHR43000">
    <property type="entry name" value="DTDP-D-GLUCOSE 4,6-DEHYDRATASE-RELATED"/>
    <property type="match status" value="1"/>
</dbReference>
<sequence>MATLAIFGGNSLLGQHVINDAIDSKKFTSLRVWNYHSKPETRLESNNNPEIPIEYFTGFESMERIVEGVNSVINVHESHDFSVKPDSVEMEEHNVYFVEKLVEACQKGHVQSLIHLSSIFLQCTSLFPNVNSREAKPLDSKFVPFKPYVDTKRRAEDLLMNHDGDLQIVIGRCGGIYGEGDVSSPICDAICLIDKLGYLPILGDRGGVYQMTYAGNIAHSMLEILSYLERSASIRREIVILRDETPNQDIYSSTLIPILASSSSRPISSSNLPFFLFFPFLCFCAGLNWICNIFGYSTRLQNLPDPVYIYFLLRHWTFFSDFKQRILFSQTPKFSYDESKNRSAKYYSNLSSDQIRKMSWQKCSY</sequence>
<dbReference type="GO" id="GO:0016616">
    <property type="term" value="F:oxidoreductase activity, acting on the CH-OH group of donors, NAD or NADP as acceptor"/>
    <property type="evidence" value="ECO:0007669"/>
    <property type="project" value="InterPro"/>
</dbReference>